<evidence type="ECO:0000313" key="3">
    <source>
        <dbReference type="Proteomes" id="UP001597301"/>
    </source>
</evidence>
<sequence>MRRKTFVNLVEENKAELLKDLSALEIIENRLEEKHLKKGKIG</sequence>
<evidence type="ECO:0000256" key="1">
    <source>
        <dbReference type="SAM" id="Coils"/>
    </source>
</evidence>
<accession>A0ABW4KGX7</accession>
<keyword evidence="1" id="KW-0175">Coiled coil</keyword>
<dbReference type="RefSeq" id="WP_380773336.1">
    <property type="nucleotide sequence ID" value="NZ_JBHUEO010000017.1"/>
</dbReference>
<dbReference type="EMBL" id="JBHUEO010000017">
    <property type="protein sequence ID" value="MFD1706644.1"/>
    <property type="molecule type" value="Genomic_DNA"/>
</dbReference>
<dbReference type="Proteomes" id="UP001597301">
    <property type="component" value="Unassembled WGS sequence"/>
</dbReference>
<keyword evidence="3" id="KW-1185">Reference proteome</keyword>
<proteinExistence type="predicted"/>
<name>A0ABW4KGX7_9BACI</name>
<evidence type="ECO:0000313" key="2">
    <source>
        <dbReference type="EMBL" id="MFD1706644.1"/>
    </source>
</evidence>
<dbReference type="InterPro" id="IPR025004">
    <property type="entry name" value="SenN/SenS"/>
</dbReference>
<protein>
    <submittedName>
        <fullName evidence="2">FbpB family small basic protein</fullName>
    </submittedName>
</protein>
<feature type="coiled-coil region" evidence="1">
    <location>
        <begin position="7"/>
        <end position="34"/>
    </location>
</feature>
<comment type="caution">
    <text evidence="2">The sequence shown here is derived from an EMBL/GenBank/DDBJ whole genome shotgun (WGS) entry which is preliminary data.</text>
</comment>
<reference evidence="3" key="1">
    <citation type="journal article" date="2019" name="Int. J. Syst. Evol. Microbiol.">
        <title>The Global Catalogue of Microorganisms (GCM) 10K type strain sequencing project: providing services to taxonomists for standard genome sequencing and annotation.</title>
        <authorList>
            <consortium name="The Broad Institute Genomics Platform"/>
            <consortium name="The Broad Institute Genome Sequencing Center for Infectious Disease"/>
            <person name="Wu L."/>
            <person name="Ma J."/>
        </authorList>
    </citation>
    <scope>NUCLEOTIDE SEQUENCE [LARGE SCALE GENOMIC DNA]</scope>
    <source>
        <strain evidence="3">CGMCC 1.12295</strain>
    </source>
</reference>
<organism evidence="2 3">
    <name type="scientific">Siminovitchia sediminis</name>
    <dbReference type="NCBI Taxonomy" id="1274353"/>
    <lineage>
        <taxon>Bacteria</taxon>
        <taxon>Bacillati</taxon>
        <taxon>Bacillota</taxon>
        <taxon>Bacilli</taxon>
        <taxon>Bacillales</taxon>
        <taxon>Bacillaceae</taxon>
        <taxon>Siminovitchia</taxon>
    </lineage>
</organism>
<gene>
    <name evidence="2" type="ORF">ACFSCZ_07730</name>
</gene>
<dbReference type="Pfam" id="PF13040">
    <property type="entry name" value="Fur_reg_FbpB"/>
    <property type="match status" value="1"/>
</dbReference>